<organism evidence="4 5">
    <name type="scientific">Blastochloris viridis</name>
    <name type="common">Rhodopseudomonas viridis</name>
    <dbReference type="NCBI Taxonomy" id="1079"/>
    <lineage>
        <taxon>Bacteria</taxon>
        <taxon>Pseudomonadati</taxon>
        <taxon>Pseudomonadota</taxon>
        <taxon>Alphaproteobacteria</taxon>
        <taxon>Hyphomicrobiales</taxon>
        <taxon>Blastochloridaceae</taxon>
        <taxon>Blastochloris</taxon>
    </lineage>
</organism>
<dbReference type="NCBIfam" id="TIGR00368">
    <property type="entry name" value="YifB family Mg chelatase-like AAA ATPase"/>
    <property type="match status" value="1"/>
</dbReference>
<dbReference type="InterPro" id="IPR020568">
    <property type="entry name" value="Ribosomal_Su5_D2-typ_SF"/>
</dbReference>
<dbReference type="SUPFAM" id="SSF54211">
    <property type="entry name" value="Ribosomal protein S5 domain 2-like"/>
    <property type="match status" value="1"/>
</dbReference>
<evidence type="ECO:0000256" key="1">
    <source>
        <dbReference type="ARBA" id="ARBA00006354"/>
    </source>
</evidence>
<evidence type="ECO:0000313" key="4">
    <source>
        <dbReference type="EMBL" id="CUU43376.1"/>
    </source>
</evidence>
<reference evidence="3" key="1">
    <citation type="journal article" date="2015" name="Genome Announc.">
        <title>Complete Genome Sequence of the Bacteriochlorophyll b-Producing Photosynthetic Bacterium Blastochloris viridis.</title>
        <authorList>
            <person name="Tsukatani Y."/>
            <person name="Hirose Y."/>
            <person name="Harada J."/>
            <person name="Misawa N."/>
            <person name="Mori K."/>
            <person name="Inoue K."/>
            <person name="Tamiaki H."/>
        </authorList>
    </citation>
    <scope>NUCLEOTIDE SEQUENCE [LARGE SCALE GENOMIC DNA]</scope>
    <source>
        <strain evidence="3">DSM 133</strain>
    </source>
</reference>
<comment type="similarity">
    <text evidence="1">Belongs to the Mg-chelatase subunits D/I family. ComM subfamily.</text>
</comment>
<dbReference type="InterPro" id="IPR014721">
    <property type="entry name" value="Ribsml_uS5_D2-typ_fold_subgr"/>
</dbReference>
<dbReference type="Pfam" id="PF01078">
    <property type="entry name" value="Mg_chelatase"/>
    <property type="match status" value="1"/>
</dbReference>
<dbReference type="PATRIC" id="fig|1079.6.peg.3101"/>
<dbReference type="Gene3D" id="3.40.50.300">
    <property type="entry name" value="P-loop containing nucleotide triphosphate hydrolases"/>
    <property type="match status" value="1"/>
</dbReference>
<dbReference type="InterPro" id="IPR000523">
    <property type="entry name" value="Mg_chelatse_chII-like_cat_dom"/>
</dbReference>
<dbReference type="SUPFAM" id="SSF52540">
    <property type="entry name" value="P-loop containing nucleoside triphosphate hydrolases"/>
    <property type="match status" value="1"/>
</dbReference>
<name>A0A0H5BAP8_BLAVI</name>
<gene>
    <name evidence="4" type="primary">comM</name>
    <name evidence="3" type="ORF">BV133_1729</name>
    <name evidence="4" type="ORF">BVIRIDIS_23950</name>
</gene>
<dbReference type="Pfam" id="PF13335">
    <property type="entry name" value="Mg_chelatase_C"/>
    <property type="match status" value="1"/>
</dbReference>
<dbReference type="Pfam" id="PF13541">
    <property type="entry name" value="ChlI"/>
    <property type="match status" value="1"/>
</dbReference>
<dbReference type="InterPro" id="IPR025158">
    <property type="entry name" value="Mg_chelat-rel_C"/>
</dbReference>
<dbReference type="EMBL" id="LN907867">
    <property type="protein sequence ID" value="CUU43376.1"/>
    <property type="molecule type" value="Genomic_DNA"/>
</dbReference>
<dbReference type="Gene3D" id="3.30.230.10">
    <property type="match status" value="1"/>
</dbReference>
<dbReference type="SMART" id="SM00382">
    <property type="entry name" value="AAA"/>
    <property type="match status" value="1"/>
</dbReference>
<dbReference type="PANTHER" id="PTHR32039">
    <property type="entry name" value="MAGNESIUM-CHELATASE SUBUNIT CHLI"/>
    <property type="match status" value="1"/>
</dbReference>
<dbReference type="InterPro" id="IPR027417">
    <property type="entry name" value="P-loop_NTPase"/>
</dbReference>
<protein>
    <submittedName>
        <fullName evidence="4">Competence protein ComM</fullName>
    </submittedName>
    <submittedName>
        <fullName evidence="3">MG(2+) CHELATASE FAMILY PROTEIN</fullName>
    </submittedName>
</protein>
<dbReference type="CDD" id="cd00009">
    <property type="entry name" value="AAA"/>
    <property type="match status" value="1"/>
</dbReference>
<dbReference type="OrthoDB" id="9813147at2"/>
<dbReference type="InterPro" id="IPR004482">
    <property type="entry name" value="Mg_chelat-rel"/>
</dbReference>
<evidence type="ECO:0000313" key="5">
    <source>
        <dbReference type="Proteomes" id="UP000065734"/>
    </source>
</evidence>
<dbReference type="Proteomes" id="UP000065734">
    <property type="component" value="Chromosome I"/>
</dbReference>
<dbReference type="GO" id="GO:0005524">
    <property type="term" value="F:ATP binding"/>
    <property type="evidence" value="ECO:0007669"/>
    <property type="project" value="InterPro"/>
</dbReference>
<dbReference type="InterPro" id="IPR045006">
    <property type="entry name" value="CHLI-like"/>
</dbReference>
<dbReference type="STRING" id="1079.BVIR_2951"/>
<evidence type="ECO:0000313" key="3">
    <source>
        <dbReference type="EMBL" id="BAR99322.1"/>
    </source>
</evidence>
<sequence>MVQRVATVAFQGVEALPVDVQVQVAPGLPAFHLVGLADKAVSEARERVRAALIASGLALPARRITVNLAPADLPKEGSHYDLPIALALMAAIGAIPSDALNGYSVVGELALDGRIAPVAGVLPAAIAANASGRGLICPGPSGPEAAWASPDMDILAPSSLIQLANHFKGTQVLSRPAPQVMTAGAPLPDLADIKGQESAKRALEIAAAGGHNLLMVGPPGAGKSMLAQRLPSILPPLAPAELLEVSMVMSVAGELQGGALTDRRPFRAPHHSASMAALVGGGLRARPGEVSLAHKGVLFLDELPEFQPQVLDSLRQPIETGEVVIARANHRVTYPARFMLVAAMNPCRCGEADTPGYTCRRGANERCKADYQSRLSGPLLDRIDLTIQVSAVSAADLVLPPAAEGSKEVAARVAAARTRQIERFAALGLPQLLTNAEANGAVLEDIARLDGAGVALLREAADVLRLSARAYHRVLKVARTIADLDGADTVGRLHLAEALSYRPPADGAMQAALGKTPTQAGATGATGSAAWSPR</sequence>
<dbReference type="KEGG" id="bvr:BVIR_2951"/>
<feature type="domain" description="AAA+ ATPase" evidence="2">
    <location>
        <begin position="209"/>
        <end position="393"/>
    </location>
</feature>
<reference evidence="5" key="3">
    <citation type="journal article" date="2016" name="Genome Announc.">
        <title>Revised genome sequence of the purple photosynthetic bacterium Blastochloris viridis.</title>
        <authorList>
            <person name="Liu L.N."/>
            <person name="Faulkner M."/>
            <person name="Liu X."/>
            <person name="Huang F."/>
            <person name="Darby A.C."/>
            <person name="Hall N."/>
        </authorList>
    </citation>
    <scope>NUCLEOTIDE SEQUENCE [LARGE SCALE GENOMIC DNA]</scope>
    <source>
        <strain evidence="5">ATCC 19567 / DSM 133 / F</strain>
    </source>
</reference>
<dbReference type="AlphaFoldDB" id="A0A0H5BAP8"/>
<dbReference type="PANTHER" id="PTHR32039:SF7">
    <property type="entry name" value="COMPETENCE PROTEIN COMM"/>
    <property type="match status" value="1"/>
</dbReference>
<reference evidence="4" key="2">
    <citation type="submission" date="2015-11" db="EMBL/GenBank/DDBJ databases">
        <authorList>
            <person name="Zhang Y."/>
            <person name="Guo Z."/>
        </authorList>
    </citation>
    <scope>NUCLEOTIDE SEQUENCE</scope>
    <source>
        <strain evidence="4">1</strain>
    </source>
</reference>
<accession>A0A0H5BAP8</accession>
<keyword evidence="5" id="KW-1185">Reference proteome</keyword>
<dbReference type="InterPro" id="IPR003593">
    <property type="entry name" value="AAA+_ATPase"/>
</dbReference>
<dbReference type="EMBL" id="AP014854">
    <property type="protein sequence ID" value="BAR99322.1"/>
    <property type="molecule type" value="Genomic_DNA"/>
</dbReference>
<evidence type="ECO:0000259" key="2">
    <source>
        <dbReference type="SMART" id="SM00382"/>
    </source>
</evidence>
<proteinExistence type="inferred from homology"/>